<proteinExistence type="predicted"/>
<dbReference type="EMBL" id="MU826428">
    <property type="protein sequence ID" value="KAJ7375952.1"/>
    <property type="molecule type" value="Genomic_DNA"/>
</dbReference>
<dbReference type="OrthoDB" id="5973445at2759"/>
<organism evidence="1 2">
    <name type="scientific">Desmophyllum pertusum</name>
    <dbReference type="NCBI Taxonomy" id="174260"/>
    <lineage>
        <taxon>Eukaryota</taxon>
        <taxon>Metazoa</taxon>
        <taxon>Cnidaria</taxon>
        <taxon>Anthozoa</taxon>
        <taxon>Hexacorallia</taxon>
        <taxon>Scleractinia</taxon>
        <taxon>Caryophylliina</taxon>
        <taxon>Caryophylliidae</taxon>
        <taxon>Desmophyllum</taxon>
    </lineage>
</organism>
<dbReference type="Proteomes" id="UP001163046">
    <property type="component" value="Unassembled WGS sequence"/>
</dbReference>
<gene>
    <name evidence="1" type="ORF">OS493_037867</name>
</gene>
<sequence length="1796" mass="205620">MTATSLKLLAATSISNEVLREVFDQFMYKERVVIDFREEAFELVFGFLSLHPDGELVKKVLTLWKEAISDDPDYQTLACLLGLFVEGSSNETFCLQQRAERILDFLEEIPRHMLRILLGFWQLLWWFIKIFPTTFNQRRQEILAFINREAVAAQVPVKQRQACGIRGQVPTTLQFLQWVYQQSCPEEMKRETIWLVMCSSGEAENLNWMFGIDDVIKSLGLCPRLPFSTKEHIVRQLTYLAPFFKERDNTVLTNFVENIASNQTLEFMEEILCEFLDFMERFVDHQKSKTIPEDILTFLSLLSRVSISGERRKKLMQLSKKSEEERANEYFDLLFAAIVETLKEDKNLCEQLCNQHPCNFPSIDVLMVWTVAVAGLLSLGLFKEEIDSRCCCPVLQEAYGFSPFEVLQLLFQVRSTAARVVHLSRSQMKATSSCNDLQTSHERSIGETGDVLKNFVESVTIILSTPALSPWKKMLLVKKVCDVVLSTPHILTTANFSNALRQSISSNNEDMHLESYRIADLLGNPKVLHQLSRIPLDGMPWNNYLCSLLSTKMSDSSSSVNVVDIFLFIGSLQDLDQAFFDHLLPFVKVVIQESTSVEDVLERLKELVHVLRNIRSEMIPLTMLNFASFIENPVAMGTLEPPRSLFLEVPRLLWKAYKTASTQAKRFESIDRVQEILKKSKKVEDWVTRNSEFPENYIRRRIVCCELEWLVFHSSLSTEDAALALDLSCLSFQPLHPRLRCLTFSDVQIEDGIFNFAVPREKETASDIRSTSSVAVASTGNVSPSTESHKPILTPVLMAQKVIHHLKRVLEQEEDLLENAFSLWELVFNSREPFACVEAECALNCSFLDDYVDVFLSILAEASSIEMMFHWERLDQHHVSQCSDVILKACKWNGRNEDDIGKEALLNLQNAVSTTLEKMRINTCSASLMPFLPPIYFAVPCFRLLDQQLKYLGNMLESRLPIEVTTRVLDLYQINVQAGIAVGKIVSLWSSKQEALSLVENIQSFCEGDEGSSLRVDPARSEFVWQLLEAFGRFSMDSCQDLHAWFKELIVLHDPEDTRGFNRLPKWRETMIADGFPARAIDSWCTAFLVTPLNDLTSRDVDAIVDLDSRSLQTVASASQIIKRVIFPGDGFQVTKDEGIKESSIKERIRLARLLDEFINILKLRKPEDNHKDAVVRDIVVDACDELCKSHENENRRKNDLYKIHGQKLKALFTEVFGKRRMSEDGQARILDGQVRIHDCGITHQTGEEEPRMAASVARQTSYLHENLPSVLSHKDVYEPLLVLLRRWLSGIVTKPTLASHTLVIVQLLFSVHPSDVGPALLNELHGIIQTRILSLERNQSLMAQFQASGYNQRGEDTPDLWFSRTVELPCYLSKRESPNSRLFTKKLVQVLRPLWNEWKVILFRMQKESIKVGDVEVCTKDLFDVRASLEEMEKQAVAVKGVVKQVNSGDVDGRVKQLIRLEQRHRARIEKLYKSNKSQSESCGRENEELKKFVAVWENRFLEQVKMCSERIPGCYAPNGLHSEKPVVCALSVDNRILTVFKEEKGRREEIEDVEVKLFEAGMFVYGLHTSVHDYVTDELWAAFYKMLLEKRLVPSIALSNESPGFDWIKEFVQTRTSHPCPLKWELHNGIVPQEEDYFDHAPITAALWPALRGSRVLTLTRENVSSFQFSDLKDVNIVQEKEKQTREMAGKAIQQLQHELHVLHGENEPIKRAMAGKLTFAVKETVKRLVDGVQPTEESVKMLIDMERLAFTQRNKGSGNENVGHPEVERTEERREQYAAAVHRACEHVWSIPP</sequence>
<name>A0A9W9Z6K6_9CNID</name>
<keyword evidence="2" id="KW-1185">Reference proteome</keyword>
<reference evidence="1" key="1">
    <citation type="submission" date="2023-01" db="EMBL/GenBank/DDBJ databases">
        <title>Genome assembly of the deep-sea coral Lophelia pertusa.</title>
        <authorList>
            <person name="Herrera S."/>
            <person name="Cordes E."/>
        </authorList>
    </citation>
    <scope>NUCLEOTIDE SEQUENCE</scope>
    <source>
        <strain evidence="1">USNM1676648</strain>
        <tissue evidence="1">Polyp</tissue>
    </source>
</reference>
<evidence type="ECO:0000313" key="1">
    <source>
        <dbReference type="EMBL" id="KAJ7375952.1"/>
    </source>
</evidence>
<comment type="caution">
    <text evidence="1">The sequence shown here is derived from an EMBL/GenBank/DDBJ whole genome shotgun (WGS) entry which is preliminary data.</text>
</comment>
<protein>
    <submittedName>
        <fullName evidence="1">Uncharacterized protein</fullName>
    </submittedName>
</protein>
<accession>A0A9W9Z6K6</accession>
<evidence type="ECO:0000313" key="2">
    <source>
        <dbReference type="Proteomes" id="UP001163046"/>
    </source>
</evidence>